<evidence type="ECO:0000313" key="1">
    <source>
        <dbReference type="EMBL" id="NFF00601.1"/>
    </source>
</evidence>
<dbReference type="RefSeq" id="WP_021134137.1">
    <property type="nucleotide sequence ID" value="NZ_JACBCT010000001.1"/>
</dbReference>
<evidence type="ECO:0000313" key="2">
    <source>
        <dbReference type="Proteomes" id="UP000472521"/>
    </source>
</evidence>
<gene>
    <name evidence="1" type="ORF">FCV25_02230</name>
</gene>
<dbReference type="EMBL" id="SWND01000001">
    <property type="protein sequence ID" value="NFF00601.1"/>
    <property type="molecule type" value="Genomic_DNA"/>
</dbReference>
<name>A0A0M0A2I4_CLOBO</name>
<reference evidence="1 2" key="1">
    <citation type="submission" date="2019-04" db="EMBL/GenBank/DDBJ databases">
        <title>Genome sequencing of Clostridium botulinum Groups I-IV and Clostridium butyricum.</title>
        <authorList>
            <person name="Brunt J."/>
            <person name="Van Vliet A.H.M."/>
            <person name="Stringer S.C."/>
            <person name="Carter A.T."/>
            <person name="Peck M.W."/>
        </authorList>
    </citation>
    <scope>NUCLEOTIDE SEQUENCE [LARGE SCALE GENOMIC DNA]</scope>
    <source>
        <strain evidence="1 2">IFR 18/054</strain>
    </source>
</reference>
<dbReference type="Proteomes" id="UP000472521">
    <property type="component" value="Unassembled WGS sequence"/>
</dbReference>
<proteinExistence type="predicted"/>
<organism evidence="1 2">
    <name type="scientific">Clostridium botulinum</name>
    <dbReference type="NCBI Taxonomy" id="1491"/>
    <lineage>
        <taxon>Bacteria</taxon>
        <taxon>Bacillati</taxon>
        <taxon>Bacillota</taxon>
        <taxon>Clostridia</taxon>
        <taxon>Eubacteriales</taxon>
        <taxon>Clostridiaceae</taxon>
        <taxon>Clostridium</taxon>
    </lineage>
</organism>
<accession>A0A0M0A2I4</accession>
<protein>
    <submittedName>
        <fullName evidence="1">Uncharacterized protein</fullName>
    </submittedName>
</protein>
<dbReference type="AlphaFoldDB" id="A0A0M0A2I4"/>
<comment type="caution">
    <text evidence="1">The sequence shown here is derived from an EMBL/GenBank/DDBJ whole genome shotgun (WGS) entry which is preliminary data.</text>
</comment>
<sequence length="299" mass="33678">MSRNFSDSERYIKKLFCKGTTFINNNKHYEIILSDKPTCSKGEPKTDLYILVNELETNTRKELKISVKKSNADFLENKISDERALAIFGQDWKYIINACTMQLKGKFKSKPLIYKHKKGKTNAGSITLGWKFELLNKSSGELSNKIALSKKQVIDVYSGTNLPNDKKNALIKESRVPNSGIANCLLIGNTELYTTAQDVINNIIPITTYVESHPDIYLACKALNYRTFEQKFDGNRPLCVFVDWDVKNGKLTPDVRFDAPLVTCGNAVASKLLNAMKTLSITTTDDITLQNVSSTDFVY</sequence>
<dbReference type="OrthoDB" id="1492303at2"/>